<dbReference type="RefSeq" id="WP_386542770.1">
    <property type="nucleotide sequence ID" value="NZ_JBHTFB010000002.1"/>
</dbReference>
<reference evidence="3" key="1">
    <citation type="journal article" date="2019" name="Int. J. Syst. Evol. Microbiol.">
        <title>The Global Catalogue of Microorganisms (GCM) 10K type strain sequencing project: providing services to taxonomists for standard genome sequencing and annotation.</title>
        <authorList>
            <consortium name="The Broad Institute Genomics Platform"/>
            <consortium name="The Broad Institute Genome Sequencing Center for Infectious Disease"/>
            <person name="Wu L."/>
            <person name="Ma J."/>
        </authorList>
    </citation>
    <scope>NUCLEOTIDE SEQUENCE [LARGE SCALE GENOMIC DNA]</scope>
    <source>
        <strain evidence="3">JCM 9092</strain>
    </source>
</reference>
<organism evidence="2 3">
    <name type="scientific">Streptomyces rectiviolaceus</name>
    <dbReference type="NCBI Taxonomy" id="332591"/>
    <lineage>
        <taxon>Bacteria</taxon>
        <taxon>Bacillati</taxon>
        <taxon>Actinomycetota</taxon>
        <taxon>Actinomycetes</taxon>
        <taxon>Kitasatosporales</taxon>
        <taxon>Streptomycetaceae</taxon>
        <taxon>Streptomyces</taxon>
    </lineage>
</organism>
<keyword evidence="3" id="KW-1185">Reference proteome</keyword>
<name>A0ABP6M947_9ACTN</name>
<comment type="caution">
    <text evidence="2">The sequence shown here is derived from an EMBL/GenBank/DDBJ whole genome shotgun (WGS) entry which is preliminary data.</text>
</comment>
<accession>A0ABP6M947</accession>
<dbReference type="EMBL" id="BAAAUG010000013">
    <property type="protein sequence ID" value="GAA3085450.1"/>
    <property type="molecule type" value="Genomic_DNA"/>
</dbReference>
<proteinExistence type="predicted"/>
<evidence type="ECO:0000313" key="2">
    <source>
        <dbReference type="EMBL" id="GAA3085450.1"/>
    </source>
</evidence>
<sequence length="78" mass="8350">MSLAAFENHDVWGENAYVFRYVITNHGKGTADPHRVAATSTAATTRASPLTLRSSFRGCGSSARGFPKSDSSELRSGM</sequence>
<protein>
    <submittedName>
        <fullName evidence="2">Uncharacterized protein</fullName>
    </submittedName>
</protein>
<gene>
    <name evidence="2" type="ORF">GCM10010449_06480</name>
</gene>
<dbReference type="Proteomes" id="UP001501637">
    <property type="component" value="Unassembled WGS sequence"/>
</dbReference>
<evidence type="ECO:0000256" key="1">
    <source>
        <dbReference type="SAM" id="MobiDB-lite"/>
    </source>
</evidence>
<feature type="region of interest" description="Disordered" evidence="1">
    <location>
        <begin position="53"/>
        <end position="78"/>
    </location>
</feature>
<evidence type="ECO:0000313" key="3">
    <source>
        <dbReference type="Proteomes" id="UP001501637"/>
    </source>
</evidence>